<feature type="compositionally biased region" description="Basic and acidic residues" evidence="3">
    <location>
        <begin position="12"/>
        <end position="32"/>
    </location>
</feature>
<reference evidence="6" key="1">
    <citation type="submission" date="2020-01" db="EMBL/GenBank/DDBJ databases">
        <title>Draft genome sequence of the Termite Coptotermes fromosanus.</title>
        <authorList>
            <person name="Itakura S."/>
            <person name="Yosikawa Y."/>
            <person name="Umezawa K."/>
        </authorList>
    </citation>
    <scope>NUCLEOTIDE SEQUENCE [LARGE SCALE GENOMIC DNA]</scope>
</reference>
<dbReference type="InterPro" id="IPR000953">
    <property type="entry name" value="Chromo/chromo_shadow_dom"/>
</dbReference>
<dbReference type="InterPro" id="IPR016197">
    <property type="entry name" value="Chromo-like_dom_sf"/>
</dbReference>
<protein>
    <recommendedName>
        <fullName evidence="4">Chromo domain-containing protein</fullName>
    </recommendedName>
</protein>
<dbReference type="SMART" id="SM00298">
    <property type="entry name" value="CHROMO"/>
    <property type="match status" value="2"/>
</dbReference>
<comment type="subcellular location">
    <subcellularLocation>
        <location evidence="1">Nucleus</location>
    </subcellularLocation>
</comment>
<evidence type="ECO:0000256" key="3">
    <source>
        <dbReference type="SAM" id="MobiDB-lite"/>
    </source>
</evidence>
<gene>
    <name evidence="5" type="ORF">Cfor_07656</name>
</gene>
<feature type="compositionally biased region" description="Basic residues" evidence="3">
    <location>
        <begin position="1"/>
        <end position="11"/>
    </location>
</feature>
<dbReference type="EMBL" id="BLKM01000519">
    <property type="protein sequence ID" value="GFG35055.1"/>
    <property type="molecule type" value="Genomic_DNA"/>
</dbReference>
<dbReference type="PRINTS" id="PR00504">
    <property type="entry name" value="CHROMODOMAIN"/>
</dbReference>
<dbReference type="InParanoid" id="A0A6L2PX56"/>
<dbReference type="FunCoup" id="A0A6L2PX56">
    <property type="interactions" value="2"/>
</dbReference>
<organism evidence="5 6">
    <name type="scientific">Coptotermes formosanus</name>
    <name type="common">Formosan subterranean termite</name>
    <dbReference type="NCBI Taxonomy" id="36987"/>
    <lineage>
        <taxon>Eukaryota</taxon>
        <taxon>Metazoa</taxon>
        <taxon>Ecdysozoa</taxon>
        <taxon>Arthropoda</taxon>
        <taxon>Hexapoda</taxon>
        <taxon>Insecta</taxon>
        <taxon>Pterygota</taxon>
        <taxon>Neoptera</taxon>
        <taxon>Polyneoptera</taxon>
        <taxon>Dictyoptera</taxon>
        <taxon>Blattodea</taxon>
        <taxon>Blattoidea</taxon>
        <taxon>Termitoidae</taxon>
        <taxon>Rhinotermitidae</taxon>
        <taxon>Coptotermes</taxon>
    </lineage>
</organism>
<feature type="domain" description="Chromo" evidence="4">
    <location>
        <begin position="87"/>
        <end position="145"/>
    </location>
</feature>
<evidence type="ECO:0000259" key="4">
    <source>
        <dbReference type="PROSITE" id="PS50013"/>
    </source>
</evidence>
<dbReference type="PANTHER" id="PTHR22812">
    <property type="entry name" value="CHROMOBOX PROTEIN"/>
    <property type="match status" value="1"/>
</dbReference>
<dbReference type="Pfam" id="PF00385">
    <property type="entry name" value="Chromo"/>
    <property type="match status" value="2"/>
</dbReference>
<dbReference type="InterPro" id="IPR017984">
    <property type="entry name" value="Chromo_dom_subgr"/>
</dbReference>
<dbReference type="Gene3D" id="2.40.50.40">
    <property type="match status" value="2"/>
</dbReference>
<dbReference type="PROSITE" id="PS50013">
    <property type="entry name" value="CHROMO_2"/>
    <property type="match status" value="2"/>
</dbReference>
<dbReference type="AlphaFoldDB" id="A0A6L2PX56"/>
<dbReference type="GO" id="GO:0005694">
    <property type="term" value="C:chromosome"/>
    <property type="evidence" value="ECO:0007669"/>
    <property type="project" value="UniProtKB-ARBA"/>
</dbReference>
<dbReference type="SUPFAM" id="SSF54160">
    <property type="entry name" value="Chromo domain-like"/>
    <property type="match status" value="2"/>
</dbReference>
<dbReference type="Proteomes" id="UP000502823">
    <property type="component" value="Unassembled WGS sequence"/>
</dbReference>
<evidence type="ECO:0000256" key="1">
    <source>
        <dbReference type="ARBA" id="ARBA00004123"/>
    </source>
</evidence>
<feature type="compositionally biased region" description="Basic residues" evidence="3">
    <location>
        <begin position="47"/>
        <end position="58"/>
    </location>
</feature>
<feature type="region of interest" description="Disordered" evidence="3">
    <location>
        <begin position="1"/>
        <end position="78"/>
    </location>
</feature>
<name>A0A6L2PX56_COPFO</name>
<feature type="domain" description="Chromo" evidence="4">
    <location>
        <begin position="179"/>
        <end position="238"/>
    </location>
</feature>
<dbReference type="InterPro" id="IPR051219">
    <property type="entry name" value="Heterochromatin_chromo-domain"/>
</dbReference>
<sequence>MRRLSMKSKKGKVTDHTKADTNDNGSDVKDAASEAESAVSEDAKVSSKPKNKRGKRKGNNTGVVDGGTEAKKMRNVGAEGAAEAVKYEVESIEDTRQSHGKTQFKIRWKGYGPDRDTWENEEDLSCPNIIKTFLEKNKNESKAKKRTGKGADSTVSKKSKNDAGEADIKDEEEGESKEYEVDKVMEVHFKKNGSREFLIHWKGFSHKDDTWEPEKNLSCPELIEKFMAKAKSAAARELRVNPQHTDRFTLNVSQAGRRLSRRNQGKQRVQGSLCLCSVIFSGLAMSYAKAVPAFWCI</sequence>
<comment type="caution">
    <text evidence="5">The sequence shown here is derived from an EMBL/GenBank/DDBJ whole genome shotgun (WGS) entry which is preliminary data.</text>
</comment>
<evidence type="ECO:0000313" key="6">
    <source>
        <dbReference type="Proteomes" id="UP000502823"/>
    </source>
</evidence>
<dbReference type="GO" id="GO:0005634">
    <property type="term" value="C:nucleus"/>
    <property type="evidence" value="ECO:0007669"/>
    <property type="project" value="UniProtKB-SubCell"/>
</dbReference>
<feature type="region of interest" description="Disordered" evidence="3">
    <location>
        <begin position="137"/>
        <end position="176"/>
    </location>
</feature>
<keyword evidence="2" id="KW-0539">Nucleus</keyword>
<dbReference type="OrthoDB" id="5376140at2759"/>
<proteinExistence type="predicted"/>
<dbReference type="CDD" id="cd00024">
    <property type="entry name" value="CD_CSD"/>
    <property type="match status" value="1"/>
</dbReference>
<evidence type="ECO:0000256" key="2">
    <source>
        <dbReference type="ARBA" id="ARBA00023242"/>
    </source>
</evidence>
<keyword evidence="6" id="KW-1185">Reference proteome</keyword>
<dbReference type="InterPro" id="IPR023780">
    <property type="entry name" value="Chromo_domain"/>
</dbReference>
<accession>A0A6L2PX56</accession>
<evidence type="ECO:0000313" key="5">
    <source>
        <dbReference type="EMBL" id="GFG35055.1"/>
    </source>
</evidence>